<evidence type="ECO:0000313" key="12">
    <source>
        <dbReference type="Proteomes" id="UP000436088"/>
    </source>
</evidence>
<keyword evidence="4" id="KW-0067">ATP-binding</keyword>
<evidence type="ECO:0000256" key="1">
    <source>
        <dbReference type="ARBA" id="ARBA00013169"/>
    </source>
</evidence>
<dbReference type="EMBL" id="VEPZ02001641">
    <property type="protein sequence ID" value="KAE8664790.1"/>
    <property type="molecule type" value="Genomic_DNA"/>
</dbReference>
<comment type="caution">
    <text evidence="11">The sequence shown here is derived from an EMBL/GenBank/DDBJ whole genome shotgun (WGS) entry which is preliminary data.</text>
</comment>
<evidence type="ECO:0000256" key="3">
    <source>
        <dbReference type="ARBA" id="ARBA00022741"/>
    </source>
</evidence>
<evidence type="ECO:0000256" key="2">
    <source>
        <dbReference type="ARBA" id="ARBA00022598"/>
    </source>
</evidence>
<feature type="domain" description="Valyl-tRNA synthetase tRNA-binding arm" evidence="10">
    <location>
        <begin position="52"/>
        <end position="116"/>
    </location>
</feature>
<dbReference type="InterPro" id="IPR037118">
    <property type="entry name" value="Val-tRNA_synth_C_sf"/>
</dbReference>
<keyword evidence="3" id="KW-0547">Nucleotide-binding</keyword>
<dbReference type="GO" id="GO:0005524">
    <property type="term" value="F:ATP binding"/>
    <property type="evidence" value="ECO:0007669"/>
    <property type="project" value="UniProtKB-KW"/>
</dbReference>
<dbReference type="Gene3D" id="1.10.287.380">
    <property type="entry name" value="Valyl-tRNA synthetase, C-terminal domain"/>
    <property type="match status" value="1"/>
</dbReference>
<evidence type="ECO:0000256" key="4">
    <source>
        <dbReference type="ARBA" id="ARBA00022840"/>
    </source>
</evidence>
<dbReference type="AlphaFoldDB" id="A0A6A2X6Y3"/>
<dbReference type="GO" id="GO:0005829">
    <property type="term" value="C:cytosol"/>
    <property type="evidence" value="ECO:0007669"/>
    <property type="project" value="TreeGrafter"/>
</dbReference>
<dbReference type="EC" id="6.1.1.9" evidence="1"/>
<evidence type="ECO:0000259" key="10">
    <source>
        <dbReference type="Pfam" id="PF10458"/>
    </source>
</evidence>
<name>A0A6A2X6Y3_HIBSY</name>
<keyword evidence="9" id="KW-0175">Coiled coil</keyword>
<organism evidence="11 12">
    <name type="scientific">Hibiscus syriacus</name>
    <name type="common">Rose of Sharon</name>
    <dbReference type="NCBI Taxonomy" id="106335"/>
    <lineage>
        <taxon>Eukaryota</taxon>
        <taxon>Viridiplantae</taxon>
        <taxon>Streptophyta</taxon>
        <taxon>Embryophyta</taxon>
        <taxon>Tracheophyta</taxon>
        <taxon>Spermatophyta</taxon>
        <taxon>Magnoliopsida</taxon>
        <taxon>eudicotyledons</taxon>
        <taxon>Gunneridae</taxon>
        <taxon>Pentapetalae</taxon>
        <taxon>rosids</taxon>
        <taxon>malvids</taxon>
        <taxon>Malvales</taxon>
        <taxon>Malvaceae</taxon>
        <taxon>Malvoideae</taxon>
        <taxon>Hibiscus</taxon>
    </lineage>
</organism>
<keyword evidence="2" id="KW-0436">Ligase</keyword>
<keyword evidence="12" id="KW-1185">Reference proteome</keyword>
<sequence length="123" mass="13841">MQEEKEVLALLSKLDIDNINFNDSPPEDAKQSVHLVASEGLEAYLPLADMVDISAEVERLTKCLSKMQTEYEGLKARLSSPKFIEKAHEDIVRSVQEKAAEAEEKINLTKHRLDFLKSTVVLS</sequence>
<dbReference type="PANTHER" id="PTHR11946:SF93">
    <property type="entry name" value="VALINE--TRNA LIGASE, CHLOROPLASTIC_MITOCHONDRIAL 2"/>
    <property type="match status" value="1"/>
</dbReference>
<dbReference type="FunFam" id="1.10.287.380:FF:000001">
    <property type="entry name" value="Valine--tRNA ligase"/>
    <property type="match status" value="1"/>
</dbReference>
<dbReference type="InterPro" id="IPR010978">
    <property type="entry name" value="tRNA-bd_arm"/>
</dbReference>
<protein>
    <recommendedName>
        <fullName evidence="1">valine--tRNA ligase</fullName>
        <ecNumber evidence="1">6.1.1.9</ecNumber>
    </recommendedName>
    <alternativeName>
        <fullName evidence="7">Valyl-tRNA synthetase</fullName>
    </alternativeName>
</protein>
<reference evidence="11" key="1">
    <citation type="submission" date="2019-09" db="EMBL/GenBank/DDBJ databases">
        <title>Draft genome information of white flower Hibiscus syriacus.</title>
        <authorList>
            <person name="Kim Y.-M."/>
        </authorList>
    </citation>
    <scope>NUCLEOTIDE SEQUENCE [LARGE SCALE GENOMIC DNA]</scope>
    <source>
        <strain evidence="11">YM2019G1</strain>
    </source>
</reference>
<dbReference type="SUPFAM" id="SSF46589">
    <property type="entry name" value="tRNA-binding arm"/>
    <property type="match status" value="1"/>
</dbReference>
<evidence type="ECO:0000256" key="6">
    <source>
        <dbReference type="ARBA" id="ARBA00023146"/>
    </source>
</evidence>
<evidence type="ECO:0000256" key="7">
    <source>
        <dbReference type="ARBA" id="ARBA00029936"/>
    </source>
</evidence>
<evidence type="ECO:0000256" key="9">
    <source>
        <dbReference type="SAM" id="Coils"/>
    </source>
</evidence>
<gene>
    <name evidence="11" type="ORF">F3Y22_tig00112738pilonHSYRG00402</name>
</gene>
<feature type="coiled-coil region" evidence="9">
    <location>
        <begin position="57"/>
        <end position="119"/>
    </location>
</feature>
<accession>A0A6A2X6Y3</accession>
<keyword evidence="6" id="KW-0030">Aminoacyl-tRNA synthetase</keyword>
<keyword evidence="5" id="KW-0648">Protein biosynthesis</keyword>
<comment type="catalytic activity">
    <reaction evidence="8">
        <text>tRNA(Val) + L-valine + ATP = L-valyl-tRNA(Val) + AMP + diphosphate</text>
        <dbReference type="Rhea" id="RHEA:10704"/>
        <dbReference type="Rhea" id="RHEA-COMP:9672"/>
        <dbReference type="Rhea" id="RHEA-COMP:9708"/>
        <dbReference type="ChEBI" id="CHEBI:30616"/>
        <dbReference type="ChEBI" id="CHEBI:33019"/>
        <dbReference type="ChEBI" id="CHEBI:57762"/>
        <dbReference type="ChEBI" id="CHEBI:78442"/>
        <dbReference type="ChEBI" id="CHEBI:78537"/>
        <dbReference type="ChEBI" id="CHEBI:456215"/>
        <dbReference type="EC" id="6.1.1.9"/>
    </reaction>
</comment>
<dbReference type="PANTHER" id="PTHR11946">
    <property type="entry name" value="VALYL-TRNA SYNTHETASES"/>
    <property type="match status" value="1"/>
</dbReference>
<evidence type="ECO:0000256" key="8">
    <source>
        <dbReference type="ARBA" id="ARBA00047552"/>
    </source>
</evidence>
<dbReference type="InterPro" id="IPR019499">
    <property type="entry name" value="Val-tRNA_synth_tRNA-bd"/>
</dbReference>
<dbReference type="GO" id="GO:0004832">
    <property type="term" value="F:valine-tRNA ligase activity"/>
    <property type="evidence" value="ECO:0007669"/>
    <property type="project" value="UniProtKB-EC"/>
</dbReference>
<dbReference type="InterPro" id="IPR002303">
    <property type="entry name" value="Valyl-tRNA_ligase"/>
</dbReference>
<dbReference type="Proteomes" id="UP000436088">
    <property type="component" value="Unassembled WGS sequence"/>
</dbReference>
<evidence type="ECO:0000256" key="5">
    <source>
        <dbReference type="ARBA" id="ARBA00022917"/>
    </source>
</evidence>
<proteinExistence type="predicted"/>
<dbReference type="GO" id="GO:0006438">
    <property type="term" value="P:valyl-tRNA aminoacylation"/>
    <property type="evidence" value="ECO:0007669"/>
    <property type="project" value="InterPro"/>
</dbReference>
<evidence type="ECO:0000313" key="11">
    <source>
        <dbReference type="EMBL" id="KAE8664790.1"/>
    </source>
</evidence>
<dbReference type="Pfam" id="PF10458">
    <property type="entry name" value="Val_tRNA-synt_C"/>
    <property type="match status" value="1"/>
</dbReference>